<dbReference type="EMBL" id="DXCC01000012">
    <property type="protein sequence ID" value="HIZ15057.1"/>
    <property type="molecule type" value="Genomic_DNA"/>
</dbReference>
<name>A0A9D2DDV9_9BACT</name>
<evidence type="ECO:0000313" key="2">
    <source>
        <dbReference type="Proteomes" id="UP000824014"/>
    </source>
</evidence>
<organism evidence="1 2">
    <name type="scientific">Candidatus Tidjanibacter faecipullorum</name>
    <dbReference type="NCBI Taxonomy" id="2838766"/>
    <lineage>
        <taxon>Bacteria</taxon>
        <taxon>Pseudomonadati</taxon>
        <taxon>Bacteroidota</taxon>
        <taxon>Bacteroidia</taxon>
        <taxon>Bacteroidales</taxon>
        <taxon>Rikenellaceae</taxon>
        <taxon>Tidjanibacter</taxon>
    </lineage>
</organism>
<protein>
    <submittedName>
        <fullName evidence="1">Uncharacterized protein</fullName>
    </submittedName>
</protein>
<reference evidence="1" key="2">
    <citation type="submission" date="2021-04" db="EMBL/GenBank/DDBJ databases">
        <authorList>
            <person name="Gilroy R."/>
        </authorList>
    </citation>
    <scope>NUCLEOTIDE SEQUENCE</scope>
    <source>
        <strain evidence="1">ChiHjej11B10-19426</strain>
    </source>
</reference>
<sequence>MNRFNIQQTERAKKKPEELQDICLLLHSIIDPKTPVDIYHDDAPDCTININNKTIGIEHTFCFAPNEQDYVASLNHLEGLFRSTLTNLDINSLIPIGTPIPNDYTITINADVFTQKHRSYNDAICQEFQDFIKHLYHKGTRPKMSYIQDVIATHSAWLDFKTPNDNQPLPRITINPSRSFLINHLPSWGQDYIMCRIKDKHDQYLNYEAKPKNSDIQEWWLCIAMPSYSIHDHTNYQLPKQFTSPYNKIYIVSHNCFSPTILKIYDANHSFSEQ</sequence>
<accession>A0A9D2DDV9</accession>
<comment type="caution">
    <text evidence="1">The sequence shown here is derived from an EMBL/GenBank/DDBJ whole genome shotgun (WGS) entry which is preliminary data.</text>
</comment>
<reference evidence="1" key="1">
    <citation type="journal article" date="2021" name="PeerJ">
        <title>Extensive microbial diversity within the chicken gut microbiome revealed by metagenomics and culture.</title>
        <authorList>
            <person name="Gilroy R."/>
            <person name="Ravi A."/>
            <person name="Getino M."/>
            <person name="Pursley I."/>
            <person name="Horton D.L."/>
            <person name="Alikhan N.F."/>
            <person name="Baker D."/>
            <person name="Gharbi K."/>
            <person name="Hall N."/>
            <person name="Watson M."/>
            <person name="Adriaenssens E.M."/>
            <person name="Foster-Nyarko E."/>
            <person name="Jarju S."/>
            <person name="Secka A."/>
            <person name="Antonio M."/>
            <person name="Oren A."/>
            <person name="Chaudhuri R.R."/>
            <person name="La Ragione R."/>
            <person name="Hildebrand F."/>
            <person name="Pallen M.J."/>
        </authorList>
    </citation>
    <scope>NUCLEOTIDE SEQUENCE</scope>
    <source>
        <strain evidence="1">ChiHjej11B10-19426</strain>
    </source>
</reference>
<dbReference type="AlphaFoldDB" id="A0A9D2DDV9"/>
<proteinExistence type="predicted"/>
<dbReference type="Proteomes" id="UP000824014">
    <property type="component" value="Unassembled WGS sequence"/>
</dbReference>
<gene>
    <name evidence="1" type="ORF">H9816_04010</name>
</gene>
<evidence type="ECO:0000313" key="1">
    <source>
        <dbReference type="EMBL" id="HIZ15057.1"/>
    </source>
</evidence>